<dbReference type="PROSITE" id="PS50896">
    <property type="entry name" value="LISH"/>
    <property type="match status" value="1"/>
</dbReference>
<dbReference type="InterPro" id="IPR042455">
    <property type="entry name" value="DOCK_N_sub1"/>
</dbReference>
<dbReference type="InterPro" id="IPR032376">
    <property type="entry name" value="DOCK_N"/>
</dbReference>
<dbReference type="GO" id="GO:0005085">
    <property type="term" value="F:guanyl-nucleotide exchange factor activity"/>
    <property type="evidence" value="ECO:0007669"/>
    <property type="project" value="UniProtKB-KW"/>
</dbReference>
<protein>
    <recommendedName>
        <fullName evidence="12">Cytoplasmic protein</fullName>
    </recommendedName>
</protein>
<feature type="compositionally biased region" description="Polar residues" evidence="7">
    <location>
        <begin position="206"/>
        <end position="216"/>
    </location>
</feature>
<evidence type="ECO:0000256" key="7">
    <source>
        <dbReference type="SAM" id="MobiDB-lite"/>
    </source>
</evidence>
<accession>A0AAV4ZYD4</accession>
<gene>
    <name evidence="10" type="ORF">Clacol_000407</name>
</gene>
<dbReference type="Gene3D" id="1.20.1270.350">
    <property type="entry name" value="Dedicator of cytokinesis N-terminal subdomain"/>
    <property type="match status" value="1"/>
</dbReference>
<dbReference type="Proteomes" id="UP001050691">
    <property type="component" value="Unassembled WGS sequence"/>
</dbReference>
<dbReference type="InterPro" id="IPR046773">
    <property type="entry name" value="DOCKER_Lobe_C"/>
</dbReference>
<dbReference type="GO" id="GO:0005886">
    <property type="term" value="C:plasma membrane"/>
    <property type="evidence" value="ECO:0007669"/>
    <property type="project" value="TreeGrafter"/>
</dbReference>
<dbReference type="InterPro" id="IPR027357">
    <property type="entry name" value="DOCKER_dom"/>
</dbReference>
<dbReference type="PANTHER" id="PTHR45653">
    <property type="entry name" value="DEDICATOR OF CYTOKINESIS"/>
    <property type="match status" value="1"/>
</dbReference>
<dbReference type="GO" id="GO:0031267">
    <property type="term" value="F:small GTPase binding"/>
    <property type="evidence" value="ECO:0007669"/>
    <property type="project" value="TreeGrafter"/>
</dbReference>
<feature type="region of interest" description="Disordered" evidence="7">
    <location>
        <begin position="2024"/>
        <end position="2049"/>
    </location>
</feature>
<keyword evidence="3" id="KW-0597">Phosphoprotein</keyword>
<dbReference type="InterPro" id="IPR027007">
    <property type="entry name" value="C2_DOCK-type_domain"/>
</dbReference>
<evidence type="ECO:0000256" key="3">
    <source>
        <dbReference type="ARBA" id="ARBA00022553"/>
    </source>
</evidence>
<dbReference type="InterPro" id="IPR006594">
    <property type="entry name" value="LisH"/>
</dbReference>
<feature type="domain" description="DOCKER" evidence="9">
    <location>
        <begin position="1594"/>
        <end position="1993"/>
    </location>
</feature>
<dbReference type="PROSITE" id="PS51650">
    <property type="entry name" value="C2_DOCK"/>
    <property type="match status" value="1"/>
</dbReference>
<feature type="coiled-coil region" evidence="6">
    <location>
        <begin position="1864"/>
        <end position="1891"/>
    </location>
</feature>
<feature type="region of interest" description="Disordered" evidence="7">
    <location>
        <begin position="181"/>
        <end position="235"/>
    </location>
</feature>
<feature type="region of interest" description="Disordered" evidence="7">
    <location>
        <begin position="33"/>
        <end position="59"/>
    </location>
</feature>
<feature type="compositionally biased region" description="Low complexity" evidence="7">
    <location>
        <begin position="188"/>
        <end position="203"/>
    </location>
</feature>
<dbReference type="PANTHER" id="PTHR45653:SF10">
    <property type="entry name" value="MYOBLAST CITY, ISOFORM B"/>
    <property type="match status" value="1"/>
</dbReference>
<feature type="compositionally biased region" description="Basic and acidic residues" evidence="7">
    <location>
        <begin position="523"/>
        <end position="536"/>
    </location>
</feature>
<evidence type="ECO:0000256" key="5">
    <source>
        <dbReference type="PROSITE-ProRule" id="PRU00983"/>
    </source>
</evidence>
<keyword evidence="6" id="KW-0175">Coiled coil</keyword>
<keyword evidence="2" id="KW-0963">Cytoplasm</keyword>
<evidence type="ECO:0000256" key="2">
    <source>
        <dbReference type="ARBA" id="ARBA00022490"/>
    </source>
</evidence>
<dbReference type="InterPro" id="IPR035892">
    <property type="entry name" value="C2_domain_sf"/>
</dbReference>
<comment type="subcellular location">
    <subcellularLocation>
        <location evidence="1">Cytoplasm</location>
    </subcellularLocation>
</comment>
<dbReference type="Gene3D" id="1.20.58.740">
    <property type="match status" value="1"/>
</dbReference>
<evidence type="ECO:0000256" key="6">
    <source>
        <dbReference type="SAM" id="Coils"/>
    </source>
</evidence>
<dbReference type="CDD" id="cd08679">
    <property type="entry name" value="C2_DOCK180_related"/>
    <property type="match status" value="1"/>
</dbReference>
<evidence type="ECO:0000313" key="11">
    <source>
        <dbReference type="Proteomes" id="UP001050691"/>
    </source>
</evidence>
<feature type="compositionally biased region" description="Polar residues" evidence="7">
    <location>
        <begin position="2105"/>
        <end position="2115"/>
    </location>
</feature>
<feature type="compositionally biased region" description="Low complexity" evidence="7">
    <location>
        <begin position="47"/>
        <end position="59"/>
    </location>
</feature>
<dbReference type="InterPro" id="IPR043161">
    <property type="entry name" value="DOCK_C_lobe_A"/>
</dbReference>
<keyword evidence="4" id="KW-0344">Guanine-nucleotide releasing factor</keyword>
<comment type="similarity">
    <text evidence="5">Belongs to the DOCK family.</text>
</comment>
<evidence type="ECO:0000256" key="4">
    <source>
        <dbReference type="ARBA" id="ARBA00022658"/>
    </source>
</evidence>
<dbReference type="Gene3D" id="2.60.40.150">
    <property type="entry name" value="C2 domain"/>
    <property type="match status" value="1"/>
</dbReference>
<dbReference type="Pfam" id="PF16172">
    <property type="entry name" value="DOCK_N"/>
    <property type="match status" value="1"/>
</dbReference>
<dbReference type="Pfam" id="PF14429">
    <property type="entry name" value="DOCK-C2"/>
    <property type="match status" value="1"/>
</dbReference>
<reference evidence="10" key="1">
    <citation type="submission" date="2021-10" db="EMBL/GenBank/DDBJ databases">
        <title>De novo Genome Assembly of Clathrus columnatus (Basidiomycota, Fungi) Using Illumina and Nanopore Sequence Data.</title>
        <authorList>
            <person name="Ogiso-Tanaka E."/>
            <person name="Itagaki H."/>
            <person name="Hosoya T."/>
            <person name="Hosaka K."/>
        </authorList>
    </citation>
    <scope>NUCLEOTIDE SEQUENCE</scope>
    <source>
        <strain evidence="10">MO-923</strain>
    </source>
</reference>
<evidence type="ECO:0000259" key="8">
    <source>
        <dbReference type="PROSITE" id="PS51650"/>
    </source>
</evidence>
<feature type="region of interest" description="Disordered" evidence="7">
    <location>
        <begin position="2084"/>
        <end position="2133"/>
    </location>
</feature>
<evidence type="ECO:0008006" key="12">
    <source>
        <dbReference type="Google" id="ProtNLM"/>
    </source>
</evidence>
<feature type="region of interest" description="Disordered" evidence="7">
    <location>
        <begin position="522"/>
        <end position="552"/>
    </location>
</feature>
<dbReference type="Pfam" id="PF23554">
    <property type="entry name" value="TPR_DOCK"/>
    <property type="match status" value="2"/>
</dbReference>
<evidence type="ECO:0000259" key="9">
    <source>
        <dbReference type="PROSITE" id="PS51651"/>
    </source>
</evidence>
<sequence length="2154" mass="242122">MGPAATQIQSQRRGVWEPLPAVLYGHAIHPLSNGQRGDSIHESKVGSNASSSRNNEESAANDMIVGLDVGDDVYAFERYVPKGKEVDGIWYRGYVVCLSRCTDISQWSLPGKPTERQAVFIGIFPASHIHICEEFVDEESRLPEAPPTVPSRFELPPIPRGGATMSTLLEDPEEDAEITLSRRSQRITATSSRRPSIPSTRAAGTSIRSISPSDTLTLKPIPPRPALKPGDETASGDYQPIIDEIASALREWHSLMFTYLGRRDYKLFHMVRDHFEALHLGRRQLLAETLGTEETATLLKDCVARLVVGNVIQGLDVIVRHPASGGLVAADIEGDVDSRTWISGVRMYAMQIALAYMDIGPSGNLVKSPAFNYSIDYTSKPLPTQAQSVFPEYGTTRPRNRSFGSFAVMPNSKTTPHFYHVFLDIRAFVASLCSPGETAELYFSLYNKNDARFLTEDFCVVLNHNGVSARDPSGDGRLGKLRTLFLDLAQADVQESIYLVCRIVRNGSMKLTTTLSSSGQVTDLRRASEASPRSDWENSSNAGTPLSPMRPQGTGFDIQQATFRRPFGCAVLELSQLNQLYAEQGDMTSLKEHHMSIFVPVNEAAFSTLHQDIIASKVRQFTKSPRAEMIAVSIKVFRGDSSTIVKENPSLLQEVPLTSPLGFPDVVFPGDFRNEVYIKLWSGEFFTGAAAKTRMSLIPGTTAGPFNVQVTVEVRNSEGTVERVISVGSGEPAMTQFKSMVFYRNNSPTYGELIKLLLPNDVPMKYHLFFIFRHRSSTKSSNNRYSLDGSDKPFAFAYLPLFPDNRAFVQDGSHSLVLYRADKYPQILPNDYYGAPAILPTGQRPEALIIPPQLQRTAMPIRDGLVIRSYLCSTKYTQNVVLLGLLHWESLANHEELITVLSKFPFVGEVEVVKFLGDIFNALFAILVSPNNVNGNIDDLIFNALVAVLGIVQDHRFSNFQPVLDVYIEKHFSCGAAASHILQSMERLISNPSSPENAQPLRSALKVWHYIFKFIARSRELQKAENQQTMGHAYADQVEATFKREVSTHLTYVNHMMASPTPSSIIGTQTIALQNFTSILPDLAKIYTTVELVTVVTGFANAIQAVKGKIVIWKLIMYLQLVKGFLFDLPQSRTLLVEAIVEWIKPHFGKFDDYGDPDELENGRYNARIDWLQSIRLCVTIISIMLDKLQTSLVDQVVLSDLKLYRQEQEHIEFLLHFIPQLFESYHELQSPASWKAMEQVRSPVTLAASVPIAFPESYPFSLLAALPLTKFVNQDIHIDQPVLFNCTLAETAVVFLVLILSAPRAHIINFLESTMEIEGKDKFVHLLSRFFRMATSILSNEAWPKSWLNMDVLAHKVLLKMIDPISFLLIRDFVPEQPASFEFNATLWREAFYTILKLLSSDQLVIEDFSPQKRRTVWRLSGDIRGEGANILLRLWEALGWPEAIATGTGALSRYGGYQFSMNSLVGHVVNLCLSKHDLLRAHSTQILYAMIVTEYHLSGHFDDIEIEVVTKLDSLFMSESKRDDISRAFFIGQLRHLFDNSSVDDALKQRVVAFLESVDLFLNLLLEVRALPEGDEYQDDRVIATLRLMNFIRRIGRDEIYIKYVHQLVNMHLQSQNYTEAAFTLKLHADLHDWDLHTFVEPMEELGLPRQTTFARKETLSLLILDYLGKGKAWETAIDICKELAYQHSEVTFNYARLSEILVHQATLLEHIVTDQRQYPDYFMVAFCGNFPDALRNKQYIYRGYEWEKYPAFCERMLNKHSEALLLRTLSDPMDDLQLQYIVIMPVEPEPDRESPIFTNPDVPTSVRKYYENCTSTPVTRAVGGEEEIWIEKTYYTTEETFPTVLRRSEVTDTAIIDISPLEHALTEIEQQTRKISILERKYNAMAKAGQTMSTNALSMTLNSVVDAEKGVPYYRSTFLRPDYLDLHPDRVEFVQKLREAIDGQARVLDACLKLHGQICPQEMLPFHETLERLFQKNFSEEIIRLPLESVADVKEFPEPIFPASYTPGSLQNNLLRERSESSFPERSVISSPIHGGKSTPALTPVSPTASYNALSVNANDSGRRQQTPLQRHLAHLARYGMTGVSSGPGDRQPLNGSDEHSASSFRESSVNLNGAGPAHSGVSLTHSGSGSLRTALRKFGSLNLGRTPKEP</sequence>
<dbReference type="InterPro" id="IPR043162">
    <property type="entry name" value="DOCK_C_lobe_C"/>
</dbReference>
<name>A0AAV4ZYD4_9AGAM</name>
<evidence type="ECO:0000313" key="10">
    <source>
        <dbReference type="EMBL" id="GJJ06217.1"/>
    </source>
</evidence>
<dbReference type="Pfam" id="PF20421">
    <property type="entry name" value="DHR-2_Lobe_C"/>
    <property type="match status" value="1"/>
</dbReference>
<dbReference type="InterPro" id="IPR046769">
    <property type="entry name" value="DOCKER_Lobe_A"/>
</dbReference>
<dbReference type="PROSITE" id="PS51651">
    <property type="entry name" value="DOCKER"/>
    <property type="match status" value="1"/>
</dbReference>
<dbReference type="GO" id="GO:0005737">
    <property type="term" value="C:cytoplasm"/>
    <property type="evidence" value="ECO:0007669"/>
    <property type="project" value="UniProtKB-SubCell"/>
</dbReference>
<keyword evidence="11" id="KW-1185">Reference proteome</keyword>
<comment type="caution">
    <text evidence="10">The sequence shown here is derived from an EMBL/GenBank/DDBJ whole genome shotgun (WGS) entry which is preliminary data.</text>
</comment>
<dbReference type="GO" id="GO:0007264">
    <property type="term" value="P:small GTPase-mediated signal transduction"/>
    <property type="evidence" value="ECO:0007669"/>
    <property type="project" value="InterPro"/>
</dbReference>
<dbReference type="Gene3D" id="1.25.40.410">
    <property type="match status" value="1"/>
</dbReference>
<dbReference type="CDD" id="cd11684">
    <property type="entry name" value="DHR2_DOCK"/>
    <property type="match status" value="1"/>
</dbReference>
<organism evidence="10 11">
    <name type="scientific">Clathrus columnatus</name>
    <dbReference type="NCBI Taxonomy" id="1419009"/>
    <lineage>
        <taxon>Eukaryota</taxon>
        <taxon>Fungi</taxon>
        <taxon>Dikarya</taxon>
        <taxon>Basidiomycota</taxon>
        <taxon>Agaricomycotina</taxon>
        <taxon>Agaricomycetes</taxon>
        <taxon>Phallomycetidae</taxon>
        <taxon>Phallales</taxon>
        <taxon>Clathraceae</taxon>
        <taxon>Clathrus</taxon>
    </lineage>
</organism>
<proteinExistence type="inferred from homology"/>
<dbReference type="InterPro" id="IPR056372">
    <property type="entry name" value="TPR_DOCK"/>
</dbReference>
<evidence type="ECO:0000256" key="1">
    <source>
        <dbReference type="ARBA" id="ARBA00004496"/>
    </source>
</evidence>
<feature type="domain" description="C2 DOCK-type" evidence="8">
    <location>
        <begin position="673"/>
        <end position="872"/>
    </location>
</feature>
<dbReference type="InterPro" id="IPR026791">
    <property type="entry name" value="DOCK"/>
</dbReference>
<dbReference type="Pfam" id="PF06920">
    <property type="entry name" value="DHR-2_Lobe_A"/>
    <property type="match status" value="1"/>
</dbReference>
<dbReference type="EMBL" id="BPWL01000001">
    <property type="protein sequence ID" value="GJJ06217.1"/>
    <property type="molecule type" value="Genomic_DNA"/>
</dbReference>